<evidence type="ECO:0000313" key="3">
    <source>
        <dbReference type="Proteomes" id="UP000050864"/>
    </source>
</evidence>
<dbReference type="PRINTS" id="PR00111">
    <property type="entry name" value="ABHYDROLASE"/>
</dbReference>
<dbReference type="PATRIC" id="fig|405444.3.peg.1462"/>
<dbReference type="AlphaFoldDB" id="A0A0R0C0X0"/>
<organism evidence="2 3">
    <name type="scientific">Stenotrophomonas humi</name>
    <dbReference type="NCBI Taxonomy" id="405444"/>
    <lineage>
        <taxon>Bacteria</taxon>
        <taxon>Pseudomonadati</taxon>
        <taxon>Pseudomonadota</taxon>
        <taxon>Gammaproteobacteria</taxon>
        <taxon>Lysobacterales</taxon>
        <taxon>Lysobacteraceae</taxon>
        <taxon>Stenotrophomonas</taxon>
    </lineage>
</organism>
<dbReference type="EMBL" id="LDJI01000021">
    <property type="protein sequence ID" value="KRG63597.1"/>
    <property type="molecule type" value="Genomic_DNA"/>
</dbReference>
<keyword evidence="2" id="KW-0378">Hydrolase</keyword>
<dbReference type="STRING" id="405444.ABB26_11855"/>
<comment type="caution">
    <text evidence="2">The sequence shown here is derived from an EMBL/GenBank/DDBJ whole genome shotgun (WGS) entry which is preliminary data.</text>
</comment>
<dbReference type="GO" id="GO:0016787">
    <property type="term" value="F:hydrolase activity"/>
    <property type="evidence" value="ECO:0007669"/>
    <property type="project" value="UniProtKB-KW"/>
</dbReference>
<dbReference type="RefSeq" id="WP_057634349.1">
    <property type="nucleotide sequence ID" value="NZ_LDJI01000021.1"/>
</dbReference>
<dbReference type="OrthoDB" id="2086224at2"/>
<gene>
    <name evidence="2" type="ORF">ABB26_11855</name>
</gene>
<evidence type="ECO:0000259" key="1">
    <source>
        <dbReference type="Pfam" id="PF12697"/>
    </source>
</evidence>
<dbReference type="Gene3D" id="3.40.50.1820">
    <property type="entry name" value="alpha/beta hydrolase"/>
    <property type="match status" value="1"/>
</dbReference>
<dbReference type="InterPro" id="IPR000073">
    <property type="entry name" value="AB_hydrolase_1"/>
</dbReference>
<feature type="domain" description="AB hydrolase-1" evidence="1">
    <location>
        <begin position="47"/>
        <end position="233"/>
    </location>
</feature>
<dbReference type="Pfam" id="PF12697">
    <property type="entry name" value="Abhydrolase_6"/>
    <property type="match status" value="1"/>
</dbReference>
<name>A0A0R0C0X0_9GAMM</name>
<sequence>METAAAGNQPEKIPLLLLPGLLNDATLWRVQLVELADIAECQVGDLTRHDSLRATAGQVLSDAPAQFALAGFSLGGYVAQEILRIAPERVTHLALLDTSFKPDSPERAAQRIAQQNSVRMPGTFHGFGDKLMRSYIDASRLGDQELVETVRGMTSRLGADVFLRQSRIERVDGSEVLGQWRGPTLVVCGRNDAITPLAVSEQMAALLPHSTLVVIPQCGHLAPLEKPQEVSAAMREWLVPGRTV</sequence>
<accession>A0A0R0C0X0</accession>
<dbReference type="InterPro" id="IPR029058">
    <property type="entry name" value="AB_hydrolase_fold"/>
</dbReference>
<evidence type="ECO:0000313" key="2">
    <source>
        <dbReference type="EMBL" id="KRG63597.1"/>
    </source>
</evidence>
<dbReference type="Proteomes" id="UP000050864">
    <property type="component" value="Unassembled WGS sequence"/>
</dbReference>
<dbReference type="SUPFAM" id="SSF53474">
    <property type="entry name" value="alpha/beta-Hydrolases"/>
    <property type="match status" value="1"/>
</dbReference>
<dbReference type="PANTHER" id="PTHR43689:SF8">
    <property type="entry name" value="ALPHA_BETA-HYDROLASES SUPERFAMILY PROTEIN"/>
    <property type="match status" value="1"/>
</dbReference>
<reference evidence="2 3" key="1">
    <citation type="submission" date="2015-05" db="EMBL/GenBank/DDBJ databases">
        <title>Genome sequencing and analysis of members of genus Stenotrophomonas.</title>
        <authorList>
            <person name="Patil P.P."/>
            <person name="Midha S."/>
            <person name="Patil P.B."/>
        </authorList>
    </citation>
    <scope>NUCLEOTIDE SEQUENCE [LARGE SCALE GENOMIC DNA]</scope>
    <source>
        <strain evidence="2 3">DSM 18929</strain>
    </source>
</reference>
<keyword evidence="3" id="KW-1185">Reference proteome</keyword>
<dbReference type="PANTHER" id="PTHR43689">
    <property type="entry name" value="HYDROLASE"/>
    <property type="match status" value="1"/>
</dbReference>
<proteinExistence type="predicted"/>
<protein>
    <submittedName>
        <fullName evidence="2">Alpha/beta hydrolase</fullName>
    </submittedName>
</protein>